<proteinExistence type="predicted"/>
<evidence type="ECO:0000313" key="2">
    <source>
        <dbReference type="Proteomes" id="UP000059680"/>
    </source>
</evidence>
<accession>A0A0P0W2R3</accession>
<keyword evidence="2" id="KW-1185">Reference proteome</keyword>
<dbReference type="EMBL" id="AP014959">
    <property type="protein sequence ID" value="BAS86271.1"/>
    <property type="molecule type" value="Genomic_DNA"/>
</dbReference>
<dbReference type="Gramene" id="Os03t0736700-05">
    <property type="protein sequence ID" value="Os03t0736700-05"/>
    <property type="gene ID" value="Os03g0736700"/>
</dbReference>
<sequence>MTTDNHEFWFMGFVSYDKALKNLYEALQRRA</sequence>
<reference evidence="1 2" key="3">
    <citation type="journal article" date="2013" name="Rice">
        <title>Improvement of the Oryza sativa Nipponbare reference genome using next generation sequence and optical map data.</title>
        <authorList>
            <person name="Kawahara Y."/>
            <person name="de la Bastide M."/>
            <person name="Hamilton J.P."/>
            <person name="Kanamori H."/>
            <person name="McCombie W.R."/>
            <person name="Ouyang S."/>
            <person name="Schwartz D.C."/>
            <person name="Tanaka T."/>
            <person name="Wu J."/>
            <person name="Zhou S."/>
            <person name="Childs K.L."/>
            <person name="Davidson R.M."/>
            <person name="Lin H."/>
            <person name="Quesada-Ocampo L."/>
            <person name="Vaillancourt B."/>
            <person name="Sakai H."/>
            <person name="Lee S.S."/>
            <person name="Kim J."/>
            <person name="Numa H."/>
            <person name="Itoh T."/>
            <person name="Buell C.R."/>
            <person name="Matsumoto T."/>
        </authorList>
    </citation>
    <scope>NUCLEOTIDE SEQUENCE [LARGE SCALE GENOMIC DNA]</scope>
    <source>
        <strain evidence="2">cv. Nipponbare</strain>
    </source>
</reference>
<dbReference type="AlphaFoldDB" id="A0A0P0W2R3"/>
<dbReference type="ExpressionAtlas" id="A0A0P0W2R3">
    <property type="expression patterns" value="baseline and differential"/>
</dbReference>
<protein>
    <submittedName>
        <fullName evidence="1">Os03g0736700 protein</fullName>
    </submittedName>
</protein>
<reference evidence="1 2" key="2">
    <citation type="journal article" date="2013" name="Plant Cell Physiol.">
        <title>Rice Annotation Project Database (RAP-DB): an integrative and interactive database for rice genomics.</title>
        <authorList>
            <person name="Sakai H."/>
            <person name="Lee S.S."/>
            <person name="Tanaka T."/>
            <person name="Numa H."/>
            <person name="Kim J."/>
            <person name="Kawahara Y."/>
            <person name="Wakimoto H."/>
            <person name="Yang C.C."/>
            <person name="Iwamoto M."/>
            <person name="Abe T."/>
            <person name="Yamada Y."/>
            <person name="Muto A."/>
            <person name="Inokuchi H."/>
            <person name="Ikemura T."/>
            <person name="Matsumoto T."/>
            <person name="Sasaki T."/>
            <person name="Itoh T."/>
        </authorList>
    </citation>
    <scope>NUCLEOTIDE SEQUENCE [LARGE SCALE GENOMIC DNA]</scope>
    <source>
        <strain evidence="2">cv. Nipponbare</strain>
    </source>
</reference>
<evidence type="ECO:0000313" key="1">
    <source>
        <dbReference type="EMBL" id="BAS86271.1"/>
    </source>
</evidence>
<organism evidence="1 2">
    <name type="scientific">Oryza sativa subsp. japonica</name>
    <name type="common">Rice</name>
    <dbReference type="NCBI Taxonomy" id="39947"/>
    <lineage>
        <taxon>Eukaryota</taxon>
        <taxon>Viridiplantae</taxon>
        <taxon>Streptophyta</taxon>
        <taxon>Embryophyta</taxon>
        <taxon>Tracheophyta</taxon>
        <taxon>Spermatophyta</taxon>
        <taxon>Magnoliopsida</taxon>
        <taxon>Liliopsida</taxon>
        <taxon>Poales</taxon>
        <taxon>Poaceae</taxon>
        <taxon>BOP clade</taxon>
        <taxon>Oryzoideae</taxon>
        <taxon>Oryzeae</taxon>
        <taxon>Oryzinae</taxon>
        <taxon>Oryza</taxon>
        <taxon>Oryza sativa</taxon>
    </lineage>
</organism>
<dbReference type="Proteomes" id="UP000059680">
    <property type="component" value="Chromosome 3"/>
</dbReference>
<name>A0A0P0W2R3_ORYSJ</name>
<reference evidence="2" key="1">
    <citation type="journal article" date="2005" name="Nature">
        <title>The map-based sequence of the rice genome.</title>
        <authorList>
            <consortium name="International rice genome sequencing project (IRGSP)"/>
            <person name="Matsumoto T."/>
            <person name="Wu J."/>
            <person name="Kanamori H."/>
            <person name="Katayose Y."/>
            <person name="Fujisawa M."/>
            <person name="Namiki N."/>
            <person name="Mizuno H."/>
            <person name="Yamamoto K."/>
            <person name="Antonio B.A."/>
            <person name="Baba T."/>
            <person name="Sakata K."/>
            <person name="Nagamura Y."/>
            <person name="Aoki H."/>
            <person name="Arikawa K."/>
            <person name="Arita K."/>
            <person name="Bito T."/>
            <person name="Chiden Y."/>
            <person name="Fujitsuka N."/>
            <person name="Fukunaka R."/>
            <person name="Hamada M."/>
            <person name="Harada C."/>
            <person name="Hayashi A."/>
            <person name="Hijishita S."/>
            <person name="Honda M."/>
            <person name="Hosokawa S."/>
            <person name="Ichikawa Y."/>
            <person name="Idonuma A."/>
            <person name="Iijima M."/>
            <person name="Ikeda M."/>
            <person name="Ikeno M."/>
            <person name="Ito K."/>
            <person name="Ito S."/>
            <person name="Ito T."/>
            <person name="Ito Y."/>
            <person name="Ito Y."/>
            <person name="Iwabuchi A."/>
            <person name="Kamiya K."/>
            <person name="Karasawa W."/>
            <person name="Kurita K."/>
            <person name="Katagiri S."/>
            <person name="Kikuta A."/>
            <person name="Kobayashi H."/>
            <person name="Kobayashi N."/>
            <person name="Machita K."/>
            <person name="Maehara T."/>
            <person name="Masukawa M."/>
            <person name="Mizubayashi T."/>
            <person name="Mukai Y."/>
            <person name="Nagasaki H."/>
            <person name="Nagata Y."/>
            <person name="Naito S."/>
            <person name="Nakashima M."/>
            <person name="Nakama Y."/>
            <person name="Nakamichi Y."/>
            <person name="Nakamura M."/>
            <person name="Meguro A."/>
            <person name="Negishi M."/>
            <person name="Ohta I."/>
            <person name="Ohta T."/>
            <person name="Okamoto M."/>
            <person name="Ono N."/>
            <person name="Saji S."/>
            <person name="Sakaguchi M."/>
            <person name="Sakai K."/>
            <person name="Shibata M."/>
            <person name="Shimokawa T."/>
            <person name="Song J."/>
            <person name="Takazaki Y."/>
            <person name="Terasawa K."/>
            <person name="Tsugane M."/>
            <person name="Tsuji K."/>
            <person name="Ueda S."/>
            <person name="Waki K."/>
            <person name="Yamagata H."/>
            <person name="Yamamoto M."/>
            <person name="Yamamoto S."/>
            <person name="Yamane H."/>
            <person name="Yoshiki S."/>
            <person name="Yoshihara R."/>
            <person name="Yukawa K."/>
            <person name="Zhong H."/>
            <person name="Yano M."/>
            <person name="Yuan Q."/>
            <person name="Ouyang S."/>
            <person name="Liu J."/>
            <person name="Jones K.M."/>
            <person name="Gansberger K."/>
            <person name="Moffat K."/>
            <person name="Hill J."/>
            <person name="Bera J."/>
            <person name="Fadrosh D."/>
            <person name="Jin S."/>
            <person name="Johri S."/>
            <person name="Kim M."/>
            <person name="Overton L."/>
            <person name="Reardon M."/>
            <person name="Tsitrin T."/>
            <person name="Vuong H."/>
            <person name="Weaver B."/>
            <person name="Ciecko A."/>
            <person name="Tallon L."/>
            <person name="Jackson J."/>
            <person name="Pai G."/>
            <person name="Aken S.V."/>
            <person name="Utterback T."/>
            <person name="Reidmuller S."/>
            <person name="Feldblyum T."/>
            <person name="Hsiao J."/>
            <person name="Zismann V."/>
            <person name="Iobst S."/>
            <person name="de Vazeille A.R."/>
            <person name="Buell C.R."/>
            <person name="Ying K."/>
            <person name="Li Y."/>
            <person name="Lu T."/>
            <person name="Huang Y."/>
            <person name="Zhao Q."/>
            <person name="Feng Q."/>
            <person name="Zhang L."/>
            <person name="Zhu J."/>
            <person name="Weng Q."/>
            <person name="Mu J."/>
            <person name="Lu Y."/>
            <person name="Fan D."/>
            <person name="Liu Y."/>
            <person name="Guan J."/>
            <person name="Zhang Y."/>
            <person name="Yu S."/>
            <person name="Liu X."/>
            <person name="Zhang Y."/>
            <person name="Hong G."/>
            <person name="Han B."/>
            <person name="Choisne N."/>
            <person name="Demange N."/>
            <person name="Orjeda G."/>
            <person name="Samain S."/>
            <person name="Cattolico L."/>
            <person name="Pelletier E."/>
            <person name="Couloux A."/>
            <person name="Segurens B."/>
            <person name="Wincker P."/>
            <person name="D'Hont A."/>
            <person name="Scarpelli C."/>
            <person name="Weissenbach J."/>
            <person name="Salanoubat M."/>
            <person name="Quetier F."/>
            <person name="Yu Y."/>
            <person name="Kim H.R."/>
            <person name="Rambo T."/>
            <person name="Currie J."/>
            <person name="Collura K."/>
            <person name="Luo M."/>
            <person name="Yang T."/>
            <person name="Ammiraju J.S.S."/>
            <person name="Engler F."/>
            <person name="Soderlund C."/>
            <person name="Wing R.A."/>
            <person name="Palmer L.E."/>
            <person name="de la Bastide M."/>
            <person name="Spiegel L."/>
            <person name="Nascimento L."/>
            <person name="Zutavern T."/>
            <person name="O'Shaughnessy A."/>
            <person name="Dike S."/>
            <person name="Dedhia N."/>
            <person name="Preston R."/>
            <person name="Balija V."/>
            <person name="McCombie W.R."/>
            <person name="Chow T."/>
            <person name="Chen H."/>
            <person name="Chung M."/>
            <person name="Chen C."/>
            <person name="Shaw J."/>
            <person name="Wu H."/>
            <person name="Hsiao K."/>
            <person name="Chao Y."/>
            <person name="Chu M."/>
            <person name="Cheng C."/>
            <person name="Hour A."/>
            <person name="Lee P."/>
            <person name="Lin S."/>
            <person name="Lin Y."/>
            <person name="Liou J."/>
            <person name="Liu S."/>
            <person name="Hsing Y."/>
            <person name="Raghuvanshi S."/>
            <person name="Mohanty A."/>
            <person name="Bharti A.K."/>
            <person name="Gaur A."/>
            <person name="Gupta V."/>
            <person name="Kumar D."/>
            <person name="Ravi V."/>
            <person name="Vij S."/>
            <person name="Kapur A."/>
            <person name="Khurana P."/>
            <person name="Khurana P."/>
            <person name="Khurana J.P."/>
            <person name="Tyagi A.K."/>
            <person name="Gaikwad K."/>
            <person name="Singh A."/>
            <person name="Dalal V."/>
            <person name="Srivastava S."/>
            <person name="Dixit A."/>
            <person name="Pal A.K."/>
            <person name="Ghazi I.A."/>
            <person name="Yadav M."/>
            <person name="Pandit A."/>
            <person name="Bhargava A."/>
            <person name="Sureshbabu K."/>
            <person name="Batra K."/>
            <person name="Sharma T.R."/>
            <person name="Mohapatra T."/>
            <person name="Singh N.K."/>
            <person name="Messing J."/>
            <person name="Nelson A.B."/>
            <person name="Fuks G."/>
            <person name="Kavchok S."/>
            <person name="Keizer G."/>
            <person name="Linton E."/>
            <person name="Llaca V."/>
            <person name="Song R."/>
            <person name="Tanyolac B."/>
            <person name="Young S."/>
            <person name="Ho-Il K."/>
            <person name="Hahn J.H."/>
            <person name="Sangsakoo G."/>
            <person name="Vanavichit A."/>
            <person name="de Mattos Luiz.A.T."/>
            <person name="Zimmer P.D."/>
            <person name="Malone G."/>
            <person name="Dellagostin O."/>
            <person name="de Oliveira A.C."/>
            <person name="Bevan M."/>
            <person name="Bancroft I."/>
            <person name="Minx P."/>
            <person name="Cordum H."/>
            <person name="Wilson R."/>
            <person name="Cheng Z."/>
            <person name="Jin W."/>
            <person name="Jiang J."/>
            <person name="Leong S.A."/>
            <person name="Iwama H."/>
            <person name="Gojobori T."/>
            <person name="Itoh T."/>
            <person name="Niimura Y."/>
            <person name="Fujii Y."/>
            <person name="Habara T."/>
            <person name="Sakai H."/>
            <person name="Sato Y."/>
            <person name="Wilson G."/>
            <person name="Kumar K."/>
            <person name="McCouch S."/>
            <person name="Juretic N."/>
            <person name="Hoen D."/>
            <person name="Wright S."/>
            <person name="Bruskiewich R."/>
            <person name="Bureau T."/>
            <person name="Miyao A."/>
            <person name="Hirochika H."/>
            <person name="Nishikawa T."/>
            <person name="Kadowaki K."/>
            <person name="Sugiura M."/>
            <person name="Burr B."/>
            <person name="Sasaki T."/>
        </authorList>
    </citation>
    <scope>NUCLEOTIDE SEQUENCE [LARGE SCALE GENOMIC DNA]</scope>
    <source>
        <strain evidence="2">cv. Nipponbare</strain>
    </source>
</reference>
<gene>
    <name evidence="1" type="ordered locus">Os03g0736700</name>
    <name evidence="1" type="ORF">OSNPB_030736700</name>
</gene>